<dbReference type="AlphaFoldDB" id="A0A0R2RMI7"/>
<accession>A0A0R2RMI7</accession>
<comment type="caution">
    <text evidence="2">The sequence shown here is derived from an EMBL/GenBank/DDBJ whole genome shotgun (WGS) entry which is preliminary data.</text>
</comment>
<dbReference type="Gene3D" id="3.30.700.10">
    <property type="entry name" value="Glycoprotein, Type 4 Pilin"/>
    <property type="match status" value="1"/>
</dbReference>
<dbReference type="EMBL" id="LIBO01000128">
    <property type="protein sequence ID" value="KRO62128.1"/>
    <property type="molecule type" value="Genomic_DNA"/>
</dbReference>
<dbReference type="Proteomes" id="UP000051269">
    <property type="component" value="Unassembled WGS sequence"/>
</dbReference>
<dbReference type="SUPFAM" id="SSF54523">
    <property type="entry name" value="Pili subunits"/>
    <property type="match status" value="1"/>
</dbReference>
<evidence type="ECO:0000256" key="1">
    <source>
        <dbReference type="SAM" id="Phobius"/>
    </source>
</evidence>
<name>A0A0R2RMI7_9BACT</name>
<dbReference type="PANTHER" id="PTHR30093">
    <property type="entry name" value="GENERAL SECRETION PATHWAY PROTEIN G"/>
    <property type="match status" value="1"/>
</dbReference>
<dbReference type="InterPro" id="IPR012902">
    <property type="entry name" value="N_methyl_site"/>
</dbReference>
<dbReference type="Pfam" id="PF07963">
    <property type="entry name" value="N_methyl"/>
    <property type="match status" value="1"/>
</dbReference>
<reference evidence="2 3" key="1">
    <citation type="submission" date="2015-10" db="EMBL/GenBank/DDBJ databases">
        <title>Metagenome-Assembled Genomes uncover a global brackish microbiome.</title>
        <authorList>
            <person name="Hugerth L.W."/>
            <person name="Larsson J."/>
            <person name="Alneberg J."/>
            <person name="Lindh M.V."/>
            <person name="Legrand C."/>
            <person name="Pinhassi J."/>
            <person name="Andersson A.F."/>
        </authorList>
    </citation>
    <scope>NUCLEOTIDE SEQUENCE [LARGE SCALE GENOMIC DNA]</scope>
    <source>
        <strain evidence="2">BACL18 MAG-120507-bin52</strain>
    </source>
</reference>
<protein>
    <recommendedName>
        <fullName evidence="4">Type II secretion system protein GspG C-terminal domain-containing protein</fullName>
    </recommendedName>
</protein>
<keyword evidence="1" id="KW-0812">Transmembrane</keyword>
<dbReference type="NCBIfam" id="TIGR02532">
    <property type="entry name" value="IV_pilin_GFxxxE"/>
    <property type="match status" value="1"/>
</dbReference>
<gene>
    <name evidence="2" type="ORF">ABR82_02850</name>
</gene>
<evidence type="ECO:0008006" key="4">
    <source>
        <dbReference type="Google" id="ProtNLM"/>
    </source>
</evidence>
<keyword evidence="1" id="KW-0472">Membrane</keyword>
<keyword evidence="1" id="KW-1133">Transmembrane helix</keyword>
<organism evidence="2 3">
    <name type="scientific">Verrucomicrobia subdivision 6 bacterium BACL9 MAG-120507-bin52</name>
    <dbReference type="NCBI Taxonomy" id="1655590"/>
    <lineage>
        <taxon>Bacteria</taxon>
        <taxon>Pseudomonadati</taxon>
        <taxon>Verrucomicrobiota</taxon>
        <taxon>Verrucomicrobiia</taxon>
        <taxon>Verrucomicrobiales</taxon>
        <taxon>Verrucomicrobia subdivision 6</taxon>
    </lineage>
</organism>
<dbReference type="InterPro" id="IPR045584">
    <property type="entry name" value="Pilin-like"/>
</dbReference>
<proteinExistence type="predicted"/>
<feature type="transmembrane region" description="Helical" evidence="1">
    <location>
        <begin position="40"/>
        <end position="59"/>
    </location>
</feature>
<evidence type="ECO:0000313" key="3">
    <source>
        <dbReference type="Proteomes" id="UP000051269"/>
    </source>
</evidence>
<sequence length="250" mass="27873">MFIHKYPWQDRVTPIANVWRDPHGKPTCGKRDLGFTLVELLVVISIIGLLAALAIPAISGARASADKAKCVGNLKQLVTVALSIATDNNGKIPNWDNNNNPPWHWDEIRQFMGSPTNGSLKGTTFQCPATCRNPDLIKELDISNGQFPVGRSHYRFNNYYAAGKWPLFKVSEAVVFWDFVYSYTPNADWSHYRGSPNTIMNLAYADGHVATASSKVLRSGDRAQRIVPLYPLGGDDYGSKLYKLGWEVEK</sequence>
<evidence type="ECO:0000313" key="2">
    <source>
        <dbReference type="EMBL" id="KRO62128.1"/>
    </source>
</evidence>